<organism evidence="7 8">
    <name type="scientific">Mytilus galloprovincialis</name>
    <name type="common">Mediterranean mussel</name>
    <dbReference type="NCBI Taxonomy" id="29158"/>
    <lineage>
        <taxon>Eukaryota</taxon>
        <taxon>Metazoa</taxon>
        <taxon>Spiralia</taxon>
        <taxon>Lophotrochozoa</taxon>
        <taxon>Mollusca</taxon>
        <taxon>Bivalvia</taxon>
        <taxon>Autobranchia</taxon>
        <taxon>Pteriomorphia</taxon>
        <taxon>Mytilida</taxon>
        <taxon>Mytiloidea</taxon>
        <taxon>Mytilidae</taxon>
        <taxon>Mytilinae</taxon>
        <taxon>Mytilus</taxon>
    </lineage>
</organism>
<evidence type="ECO:0000256" key="3">
    <source>
        <dbReference type="ARBA" id="ARBA00022630"/>
    </source>
</evidence>
<dbReference type="GO" id="GO:0005777">
    <property type="term" value="C:peroxisome"/>
    <property type="evidence" value="ECO:0007669"/>
    <property type="project" value="TreeGrafter"/>
</dbReference>
<dbReference type="Gene3D" id="3.30.9.10">
    <property type="entry name" value="D-Amino Acid Oxidase, subunit A, domain 2"/>
    <property type="match status" value="1"/>
</dbReference>
<dbReference type="InterPro" id="IPR045170">
    <property type="entry name" value="MTOX"/>
</dbReference>
<comment type="cofactor">
    <cofactor evidence="1">
        <name>FAD</name>
        <dbReference type="ChEBI" id="CHEBI:57692"/>
    </cofactor>
</comment>
<evidence type="ECO:0000256" key="4">
    <source>
        <dbReference type="ARBA" id="ARBA00022827"/>
    </source>
</evidence>
<keyword evidence="8" id="KW-1185">Reference proteome</keyword>
<gene>
    <name evidence="7" type="ORF">MGAL_10B035263</name>
</gene>
<keyword evidence="5 7" id="KW-0560">Oxidoreductase</keyword>
<dbReference type="EC" id="1.5.3.1" evidence="7"/>
<protein>
    <submittedName>
        <fullName evidence="7">Sarcosine oxidase / L-pipecolate oxidase</fullName>
        <ecNumber evidence="7">1.5.3.1</ecNumber>
    </submittedName>
</protein>
<dbReference type="AlphaFoldDB" id="A0A8B6DPT1"/>
<dbReference type="SUPFAM" id="SSF51905">
    <property type="entry name" value="FAD/NAD(P)-binding domain"/>
    <property type="match status" value="1"/>
</dbReference>
<dbReference type="Pfam" id="PF01266">
    <property type="entry name" value="DAO"/>
    <property type="match status" value="1"/>
</dbReference>
<dbReference type="NCBIfam" id="NF008425">
    <property type="entry name" value="PRK11259.1"/>
    <property type="match status" value="1"/>
</dbReference>
<keyword evidence="4" id="KW-0274">FAD</keyword>
<dbReference type="PANTHER" id="PTHR10961">
    <property type="entry name" value="PEROXISOMAL SARCOSINE OXIDASE"/>
    <property type="match status" value="1"/>
</dbReference>
<proteinExistence type="inferred from homology"/>
<comment type="caution">
    <text evidence="7">The sequence shown here is derived from an EMBL/GenBank/DDBJ whole genome shotgun (WGS) entry which is preliminary data.</text>
</comment>
<feature type="domain" description="FAD dependent oxidoreductase" evidence="6">
    <location>
        <begin position="12"/>
        <end position="366"/>
    </location>
</feature>
<evidence type="ECO:0000256" key="5">
    <source>
        <dbReference type="ARBA" id="ARBA00023002"/>
    </source>
</evidence>
<evidence type="ECO:0000256" key="1">
    <source>
        <dbReference type="ARBA" id="ARBA00001974"/>
    </source>
</evidence>
<evidence type="ECO:0000256" key="2">
    <source>
        <dbReference type="ARBA" id="ARBA00010989"/>
    </source>
</evidence>
<evidence type="ECO:0000313" key="7">
    <source>
        <dbReference type="EMBL" id="VDI22424.1"/>
    </source>
</evidence>
<sequence>MNTKMNRDYTYDVIVVGAGIEGSATAYQLAKKGKSTLLLEQFPIPHNRGSSHGQTRITRKAYGVYKHYAVMMEEAYNSWNLLEKETNTTLYYETGMLCAGKRDNTFINGTIEFSKTNGIPVEVTDEKDVGKIYPKMTFPKNYVFVLDKCAGILLADKGLRAFQDMFRKNGGILKDNEGVTNITPGSVITVQTSKGQYSCKSIILTVGPWAKQLLPTLGIHIPLKPIRISVCYWKEKNPGEYGLGKFPTFYESEAVDGKYSVYGFPSMEYPGYVKMCLGWGSDVDPDDRDFVNEKWVISRIKKYVYDHFPNLHSEPSIVEPCIYTMVPDEDFVLDKHPKWPNVIIGAGFSGHGFKLAPVVGKLLAELAIGETLSYDISPCRLNRFIFQSKM</sequence>
<comment type="similarity">
    <text evidence="2">Belongs to the MSOX/MTOX family.</text>
</comment>
<dbReference type="Proteomes" id="UP000596742">
    <property type="component" value="Unassembled WGS sequence"/>
</dbReference>
<dbReference type="Gene3D" id="3.50.50.60">
    <property type="entry name" value="FAD/NAD(P)-binding domain"/>
    <property type="match status" value="1"/>
</dbReference>
<keyword evidence="3" id="KW-0285">Flavoprotein</keyword>
<dbReference type="GO" id="GO:0008115">
    <property type="term" value="F:sarcosine oxidase activity"/>
    <property type="evidence" value="ECO:0007669"/>
    <property type="project" value="UniProtKB-EC"/>
</dbReference>
<dbReference type="InterPro" id="IPR036188">
    <property type="entry name" value="FAD/NAD-bd_sf"/>
</dbReference>
<dbReference type="SUPFAM" id="SSF54373">
    <property type="entry name" value="FAD-linked reductases, C-terminal domain"/>
    <property type="match status" value="1"/>
</dbReference>
<dbReference type="OrthoDB" id="424974at2759"/>
<dbReference type="GO" id="GO:0050660">
    <property type="term" value="F:flavin adenine dinucleotide binding"/>
    <property type="evidence" value="ECO:0007669"/>
    <property type="project" value="InterPro"/>
</dbReference>
<name>A0A8B6DPT1_MYTGA</name>
<dbReference type="GO" id="GO:0050031">
    <property type="term" value="F:L-pipecolate oxidase activity"/>
    <property type="evidence" value="ECO:0007669"/>
    <property type="project" value="TreeGrafter"/>
</dbReference>
<evidence type="ECO:0000259" key="6">
    <source>
        <dbReference type="Pfam" id="PF01266"/>
    </source>
</evidence>
<reference evidence="7" key="1">
    <citation type="submission" date="2018-11" db="EMBL/GenBank/DDBJ databases">
        <authorList>
            <person name="Alioto T."/>
            <person name="Alioto T."/>
        </authorList>
    </citation>
    <scope>NUCLEOTIDE SEQUENCE</scope>
</reference>
<dbReference type="EMBL" id="UYJE01003792">
    <property type="protein sequence ID" value="VDI22424.1"/>
    <property type="molecule type" value="Genomic_DNA"/>
</dbReference>
<dbReference type="InterPro" id="IPR006076">
    <property type="entry name" value="FAD-dep_OxRdtase"/>
</dbReference>
<dbReference type="GO" id="GO:0033514">
    <property type="term" value="P:L-lysine catabolic process to acetyl-CoA via L-pipecolate"/>
    <property type="evidence" value="ECO:0007669"/>
    <property type="project" value="TreeGrafter"/>
</dbReference>
<accession>A0A8B6DPT1</accession>
<dbReference type="PANTHER" id="PTHR10961:SF46">
    <property type="entry name" value="PEROXISOMAL SARCOSINE OXIDASE"/>
    <property type="match status" value="1"/>
</dbReference>
<evidence type="ECO:0000313" key="8">
    <source>
        <dbReference type="Proteomes" id="UP000596742"/>
    </source>
</evidence>